<reference evidence="1" key="2">
    <citation type="submission" date="2025-09" db="UniProtKB">
        <authorList>
            <consortium name="Ensembl"/>
        </authorList>
    </citation>
    <scope>IDENTIFICATION</scope>
</reference>
<protein>
    <submittedName>
        <fullName evidence="1">Chromosome 3 open reading frame 38</fullName>
    </submittedName>
</protein>
<evidence type="ECO:0000313" key="1">
    <source>
        <dbReference type="Ensembl" id="ENSOKIP00005001781.1"/>
    </source>
</evidence>
<dbReference type="Proteomes" id="UP000694557">
    <property type="component" value="Unassembled WGS sequence"/>
</dbReference>
<dbReference type="Pfam" id="PF15008">
    <property type="entry name" value="DUF4518"/>
    <property type="match status" value="2"/>
</dbReference>
<dbReference type="PANTHER" id="PTHR21084:SF1">
    <property type="entry name" value="DENSE INCISORS"/>
    <property type="match status" value="1"/>
</dbReference>
<reference evidence="1" key="1">
    <citation type="submission" date="2025-08" db="UniProtKB">
        <authorList>
            <consortium name="Ensembl"/>
        </authorList>
    </citation>
    <scope>IDENTIFICATION</scope>
</reference>
<accession>A0A8C7CEM0</accession>
<keyword evidence="2" id="KW-1185">Reference proteome</keyword>
<dbReference type="Ensembl" id="ENSOKIT00005001890.1">
    <property type="protein sequence ID" value="ENSOKIP00005001781.1"/>
    <property type="gene ID" value="ENSOKIG00005000894.1"/>
</dbReference>
<dbReference type="AlphaFoldDB" id="A0A8C7CEM0"/>
<dbReference type="InterPro" id="IPR026698">
    <property type="entry name" value="UPF_C3orf38"/>
</dbReference>
<gene>
    <name evidence="1" type="primary">C3orf38</name>
</gene>
<evidence type="ECO:0000313" key="2">
    <source>
        <dbReference type="Proteomes" id="UP000694557"/>
    </source>
</evidence>
<dbReference type="GeneTree" id="ENSGT00390000000367"/>
<dbReference type="PANTHER" id="PTHR21084">
    <property type="entry name" value="DENSE INCISORS"/>
    <property type="match status" value="1"/>
</dbReference>
<sequence length="206" mass="22724">IVLNMPVLSDTERKGCKNMLGIMSRGDILSLSDTVTNKMIAVENITEAVEAILSYTKDTEELLKRKKVHRDVIFKYLAKEGVVMPPNSEKHQLVKRTLEFWSTGKALDYQTPAVETSLSLRPAESVLSSPHGLVLVAVAGTIHRDDVCLGVYEQVFGLIRSPLEQNSWKIKFVNLKIKGQDALGGAEELASPALTCSSSELQLLCR</sequence>
<proteinExistence type="predicted"/>
<name>A0A8C7CEM0_ONCKI</name>
<organism evidence="1 2">
    <name type="scientific">Oncorhynchus kisutch</name>
    <name type="common">Coho salmon</name>
    <name type="synonym">Salmo kisutch</name>
    <dbReference type="NCBI Taxonomy" id="8019"/>
    <lineage>
        <taxon>Eukaryota</taxon>
        <taxon>Metazoa</taxon>
        <taxon>Chordata</taxon>
        <taxon>Craniata</taxon>
        <taxon>Vertebrata</taxon>
        <taxon>Euteleostomi</taxon>
        <taxon>Actinopterygii</taxon>
        <taxon>Neopterygii</taxon>
        <taxon>Teleostei</taxon>
        <taxon>Protacanthopterygii</taxon>
        <taxon>Salmoniformes</taxon>
        <taxon>Salmonidae</taxon>
        <taxon>Salmoninae</taxon>
        <taxon>Oncorhynchus</taxon>
    </lineage>
</organism>